<evidence type="ECO:0000259" key="8">
    <source>
        <dbReference type="SMART" id="SM01370"/>
    </source>
</evidence>
<organism evidence="9 10">
    <name type="scientific">Araneus ventricosus</name>
    <name type="common">Orbweaver spider</name>
    <name type="synonym">Epeira ventricosa</name>
    <dbReference type="NCBI Taxonomy" id="182803"/>
    <lineage>
        <taxon>Eukaryota</taxon>
        <taxon>Metazoa</taxon>
        <taxon>Ecdysozoa</taxon>
        <taxon>Arthropoda</taxon>
        <taxon>Chelicerata</taxon>
        <taxon>Arachnida</taxon>
        <taxon>Araneae</taxon>
        <taxon>Araneomorphae</taxon>
        <taxon>Entelegynae</taxon>
        <taxon>Araneoidea</taxon>
        <taxon>Araneidae</taxon>
        <taxon>Araneus</taxon>
    </lineage>
</organism>
<feature type="region of interest" description="Disordered" evidence="7">
    <location>
        <begin position="184"/>
        <end position="212"/>
    </location>
</feature>
<feature type="region of interest" description="Disordered" evidence="7">
    <location>
        <begin position="257"/>
        <end position="298"/>
    </location>
</feature>
<name>A0A4Y2L8G9_ARAVE</name>
<dbReference type="PANTHER" id="PTHR12228:SF0">
    <property type="entry name" value="TATA-BOX BINDING PROTEIN ASSOCIATED FACTOR 7"/>
    <property type="match status" value="1"/>
</dbReference>
<feature type="compositionally biased region" description="Basic and acidic residues" evidence="7">
    <location>
        <begin position="184"/>
        <end position="197"/>
    </location>
</feature>
<keyword evidence="3" id="KW-0805">Transcription regulation</keyword>
<dbReference type="AlphaFoldDB" id="A0A4Y2L8G9"/>
<proteinExistence type="inferred from homology"/>
<comment type="caution">
    <text evidence="9">The sequence shown here is derived from an EMBL/GenBank/DDBJ whole genome shotgun (WGS) entry which is preliminary data.</text>
</comment>
<comment type="subcellular location">
    <subcellularLocation>
        <location evidence="1">Nucleus</location>
    </subcellularLocation>
</comment>
<feature type="compositionally biased region" description="Polar residues" evidence="7">
    <location>
        <begin position="275"/>
        <end position="284"/>
    </location>
</feature>
<keyword evidence="10" id="KW-1185">Reference proteome</keyword>
<feature type="domain" description="TAFII55 protein conserved region" evidence="8">
    <location>
        <begin position="16"/>
        <end position="174"/>
    </location>
</feature>
<keyword evidence="9" id="KW-0396">Initiation factor</keyword>
<feature type="coiled-coil region" evidence="6">
    <location>
        <begin position="330"/>
        <end position="380"/>
    </location>
</feature>
<accession>A0A4Y2L8G9</accession>
<dbReference type="GO" id="GO:0016251">
    <property type="term" value="F:RNA polymerase II general transcription initiation factor activity"/>
    <property type="evidence" value="ECO:0007669"/>
    <property type="project" value="TreeGrafter"/>
</dbReference>
<comment type="similarity">
    <text evidence="2">Belongs to the TAF7 family.</text>
</comment>
<evidence type="ECO:0000256" key="2">
    <source>
        <dbReference type="ARBA" id="ARBA00009368"/>
    </source>
</evidence>
<gene>
    <name evidence="9" type="primary">TAF7</name>
    <name evidence="9" type="ORF">AVEN_151604_1</name>
</gene>
<evidence type="ECO:0000256" key="6">
    <source>
        <dbReference type="SAM" id="Coils"/>
    </source>
</evidence>
<dbReference type="CDD" id="cd08047">
    <property type="entry name" value="TAF7"/>
    <property type="match status" value="1"/>
</dbReference>
<evidence type="ECO:0000256" key="7">
    <source>
        <dbReference type="SAM" id="MobiDB-lite"/>
    </source>
</evidence>
<dbReference type="EMBL" id="BGPR01198163">
    <property type="protein sequence ID" value="GBN10510.1"/>
    <property type="molecule type" value="Genomic_DNA"/>
</dbReference>
<evidence type="ECO:0000256" key="4">
    <source>
        <dbReference type="ARBA" id="ARBA00023163"/>
    </source>
</evidence>
<dbReference type="GO" id="GO:0003743">
    <property type="term" value="F:translation initiation factor activity"/>
    <property type="evidence" value="ECO:0007669"/>
    <property type="project" value="UniProtKB-KW"/>
</dbReference>
<protein>
    <submittedName>
        <fullName evidence="9">Transcription initiation factor TFIID subunit 7</fullName>
    </submittedName>
</protein>
<evidence type="ECO:0000256" key="1">
    <source>
        <dbReference type="ARBA" id="ARBA00004123"/>
    </source>
</evidence>
<keyword evidence="4" id="KW-0804">Transcription</keyword>
<dbReference type="Proteomes" id="UP000499080">
    <property type="component" value="Unassembled WGS sequence"/>
</dbReference>
<reference evidence="9 10" key="1">
    <citation type="journal article" date="2019" name="Sci. Rep.">
        <title>Orb-weaving spider Araneus ventricosus genome elucidates the spidroin gene catalogue.</title>
        <authorList>
            <person name="Kono N."/>
            <person name="Nakamura H."/>
            <person name="Ohtoshi R."/>
            <person name="Moran D.A.P."/>
            <person name="Shinohara A."/>
            <person name="Yoshida Y."/>
            <person name="Fujiwara M."/>
            <person name="Mori M."/>
            <person name="Tomita M."/>
            <person name="Arakawa K."/>
        </authorList>
    </citation>
    <scope>NUCLEOTIDE SEQUENCE [LARGE SCALE GENOMIC DNA]</scope>
</reference>
<sequence length="391" mass="44816">MSEDNRKNGSDAPFELESQFILRLPPTPAAALKAAVRSGVMNLEDRLSIQMDSDMRHATVQFDKWTLSAKVNDLPTIIESCKTLDRKIFYKTADICQIMIAQEGDAVVTEEEVSPKKKEKDKDKRYMLPHGITAPLKNVRKRRFRKTLKKKYVDLPDVEKEVKRLLRTDTEALHVRYEVVNAEDEKADAKNNERGEFEGESFSLEERELSNSQAADVAEYDIFGEVLSSSEESGDEEDVNVVDIGQAARKLESIIEEQEKNDEESKEEIDLAKSMQLSPSQENPYEQEYEHESDSMAVSQLESATAGENLGQLLKEQKTEEEKVALMEKLGELEHIISSLQAKRRAQELEVMNIENQALKQRFQNSIERLKQDEMEKQMEYDEIMSILQES</sequence>
<dbReference type="InterPro" id="IPR037817">
    <property type="entry name" value="TAF7"/>
</dbReference>
<dbReference type="PANTHER" id="PTHR12228">
    <property type="entry name" value="TRANSCRIPTION INITIATION FACTOR TFIID 55 KD SUBUNIT-RELATED"/>
    <property type="match status" value="1"/>
</dbReference>
<dbReference type="GO" id="GO:0051123">
    <property type="term" value="P:RNA polymerase II preinitiation complex assembly"/>
    <property type="evidence" value="ECO:0007669"/>
    <property type="project" value="TreeGrafter"/>
</dbReference>
<dbReference type="SMART" id="SM01370">
    <property type="entry name" value="TAFII55_N"/>
    <property type="match status" value="1"/>
</dbReference>
<evidence type="ECO:0000313" key="9">
    <source>
        <dbReference type="EMBL" id="GBN10510.1"/>
    </source>
</evidence>
<evidence type="ECO:0000256" key="3">
    <source>
        <dbReference type="ARBA" id="ARBA00023015"/>
    </source>
</evidence>
<keyword evidence="6" id="KW-0175">Coiled coil</keyword>
<feature type="compositionally biased region" description="Acidic residues" evidence="7">
    <location>
        <begin position="257"/>
        <end position="267"/>
    </location>
</feature>
<evidence type="ECO:0000313" key="10">
    <source>
        <dbReference type="Proteomes" id="UP000499080"/>
    </source>
</evidence>
<keyword evidence="5" id="KW-0539">Nucleus</keyword>
<dbReference type="OrthoDB" id="153872at2759"/>
<keyword evidence="9" id="KW-0648">Protein biosynthesis</keyword>
<dbReference type="GO" id="GO:0005669">
    <property type="term" value="C:transcription factor TFIID complex"/>
    <property type="evidence" value="ECO:0007669"/>
    <property type="project" value="InterPro"/>
</dbReference>
<evidence type="ECO:0000256" key="5">
    <source>
        <dbReference type="ARBA" id="ARBA00023242"/>
    </source>
</evidence>
<dbReference type="Pfam" id="PF04658">
    <property type="entry name" value="TAFII55_N"/>
    <property type="match status" value="1"/>
</dbReference>
<dbReference type="InterPro" id="IPR006751">
    <property type="entry name" value="TAFII55_prot_cons_reg"/>
</dbReference>